<evidence type="ECO:0000256" key="1">
    <source>
        <dbReference type="ARBA" id="ARBA00022729"/>
    </source>
</evidence>
<dbReference type="PANTHER" id="PTHR33619:SF3">
    <property type="entry name" value="POLYSACCHARIDE EXPORT PROTEIN GFCE-RELATED"/>
    <property type="match status" value="1"/>
</dbReference>
<dbReference type="Gene3D" id="3.10.560.10">
    <property type="entry name" value="Outer membrane lipoprotein wza domain like"/>
    <property type="match status" value="2"/>
</dbReference>
<dbReference type="AlphaFoldDB" id="A0A0D6MMB6"/>
<name>A0A0D6MMB6_9PROT</name>
<feature type="domain" description="Soluble ligand binding" evidence="3">
    <location>
        <begin position="247"/>
        <end position="292"/>
    </location>
</feature>
<dbReference type="GO" id="GO:0015159">
    <property type="term" value="F:polysaccharide transmembrane transporter activity"/>
    <property type="evidence" value="ECO:0007669"/>
    <property type="project" value="InterPro"/>
</dbReference>
<evidence type="ECO:0000259" key="2">
    <source>
        <dbReference type="Pfam" id="PF02563"/>
    </source>
</evidence>
<dbReference type="InterPro" id="IPR019554">
    <property type="entry name" value="Soluble_ligand-bd"/>
</dbReference>
<dbReference type="Pfam" id="PF02563">
    <property type="entry name" value="Poly_export"/>
    <property type="match status" value="1"/>
</dbReference>
<proteinExistence type="predicted"/>
<gene>
    <name evidence="4" type="ORF">Tasa_031_020</name>
</gene>
<dbReference type="Gene3D" id="3.30.1950.10">
    <property type="entry name" value="wza like domain"/>
    <property type="match status" value="1"/>
</dbReference>
<reference evidence="4 5" key="1">
    <citation type="submission" date="2012-10" db="EMBL/GenBank/DDBJ databases">
        <title>Genome sequencing of Tanticharoenia sakaeratensis NBRC 103193.</title>
        <authorList>
            <person name="Azuma Y."/>
            <person name="Hadano H."/>
            <person name="Hirakawa H."/>
            <person name="Matsushita K."/>
        </authorList>
    </citation>
    <scope>NUCLEOTIDE SEQUENCE [LARGE SCALE GENOMIC DNA]</scope>
    <source>
        <strain evidence="4 5">NBRC 103193</strain>
    </source>
</reference>
<accession>A0A0D6MMB6</accession>
<feature type="domain" description="Polysaccharide export protein N-terminal" evidence="2">
    <location>
        <begin position="137"/>
        <end position="239"/>
    </location>
</feature>
<protein>
    <submittedName>
        <fullName evidence="4">Capsule polysaccharide export protein</fullName>
    </submittedName>
</protein>
<dbReference type="PANTHER" id="PTHR33619">
    <property type="entry name" value="POLYSACCHARIDE EXPORT PROTEIN GFCE-RELATED"/>
    <property type="match status" value="1"/>
</dbReference>
<dbReference type="InterPro" id="IPR003715">
    <property type="entry name" value="Poly_export_N"/>
</dbReference>
<evidence type="ECO:0000313" key="4">
    <source>
        <dbReference type="EMBL" id="GAN54802.1"/>
    </source>
</evidence>
<keyword evidence="1" id="KW-0732">Signal</keyword>
<dbReference type="Pfam" id="PF10531">
    <property type="entry name" value="SLBB"/>
    <property type="match status" value="1"/>
</dbReference>
<comment type="caution">
    <text evidence="4">The sequence shown here is derived from an EMBL/GenBank/DDBJ whole genome shotgun (WGS) entry which is preliminary data.</text>
</comment>
<dbReference type="InterPro" id="IPR049712">
    <property type="entry name" value="Poly_export"/>
</dbReference>
<evidence type="ECO:0000259" key="3">
    <source>
        <dbReference type="Pfam" id="PF10531"/>
    </source>
</evidence>
<dbReference type="STRING" id="1231623.Tasa_031_020"/>
<dbReference type="Proteomes" id="UP000032679">
    <property type="component" value="Unassembled WGS sequence"/>
</dbReference>
<dbReference type="EMBL" id="BALE01000031">
    <property type="protein sequence ID" value="GAN54802.1"/>
    <property type="molecule type" value="Genomic_DNA"/>
</dbReference>
<keyword evidence="5" id="KW-1185">Reference proteome</keyword>
<evidence type="ECO:0000313" key="5">
    <source>
        <dbReference type="Proteomes" id="UP000032679"/>
    </source>
</evidence>
<sequence length="455" mass="48355">MPEYDRTCRTEVFCAPEVPAMALDHAVTLCQQGSTAGSNGIKKQNMIVKRSRPLRPSRVACLALLGLSQTALLALSACDTLPDSGPSESTVLQTARDAKRNPLDFAVMPITPQVASTLAAEIPPLVSSLDTADNAPVHNDRIGPGDVLTITVFELGSGLFSSGGAASAAQSSELSAVSGGTTGVTNQNLPPTEVEADGSIAIPYVGRLQVGGMTPQAVAGLIRTRLGSKSQNAQVMVRIANDIANTVIVSGEVHHPGRIVLSTAQERLSDLIAIAGGAIYPPEDTHVQLVRRDHTAATDLGTLETYPEEDIRARPNDRVHVIYQPRTYTVFGASGKDVTETPFKSPHVSLAEALARIGGPADSRADPNAAFLFRFETPQTARNMGITTPATPQGVPVVYQLDMMNPTSYFLAQRVPMKSRDVLLIANAKTNRFYKFNQLISTLISPAITAAWVAR</sequence>
<organism evidence="4 5">
    <name type="scientific">Tanticharoenia sakaeratensis NBRC 103193</name>
    <dbReference type="NCBI Taxonomy" id="1231623"/>
    <lineage>
        <taxon>Bacteria</taxon>
        <taxon>Pseudomonadati</taxon>
        <taxon>Pseudomonadota</taxon>
        <taxon>Alphaproteobacteria</taxon>
        <taxon>Acetobacterales</taxon>
        <taxon>Acetobacteraceae</taxon>
        <taxon>Tanticharoenia</taxon>
    </lineage>
</organism>